<evidence type="ECO:0000313" key="6">
    <source>
        <dbReference type="Proteomes" id="UP000307173"/>
    </source>
</evidence>
<comment type="caution">
    <text evidence="5">The sequence shown here is derived from an EMBL/GenBank/DDBJ whole genome shotgun (WGS) entry which is preliminary data.</text>
</comment>
<dbReference type="InterPro" id="IPR016024">
    <property type="entry name" value="ARM-type_fold"/>
</dbReference>
<gene>
    <name evidence="5" type="ORF">CANINC_000821</name>
</gene>
<dbReference type="EMBL" id="SELW01000129">
    <property type="protein sequence ID" value="TID30665.1"/>
    <property type="molecule type" value="Genomic_DNA"/>
</dbReference>
<evidence type="ECO:0000259" key="4">
    <source>
        <dbReference type="Pfam" id="PF12333"/>
    </source>
</evidence>
<keyword evidence="6" id="KW-1185">Reference proteome</keyword>
<dbReference type="STRING" id="52247.A0A4T0X5R3"/>
<feature type="region of interest" description="Disordered" evidence="3">
    <location>
        <begin position="1"/>
        <end position="23"/>
    </location>
</feature>
<comment type="subunit">
    <text evidence="2">Component of the RIX1 complex, composed of IPI1, RIX1/IPI2 and IPI3 in a 1:2:2 stoichiometry. The complex interacts (via RIX1) with MDN1 (via its hexameric AAA ATPase ring) and the pre-60S ribosome particles.</text>
</comment>
<feature type="compositionally biased region" description="Basic residues" evidence="3">
    <location>
        <begin position="1"/>
        <end position="21"/>
    </location>
</feature>
<reference evidence="5 6" key="1">
    <citation type="journal article" date="2019" name="Front. Genet.">
        <title>Whole-Genome Sequencing of the Opportunistic Yeast Pathogen Candida inconspicua Uncovers Its Hybrid Origin.</title>
        <authorList>
            <person name="Mixao V."/>
            <person name="Hansen A.P."/>
            <person name="Saus E."/>
            <person name="Boekhout T."/>
            <person name="Lass-Florl C."/>
            <person name="Gabaldon T."/>
        </authorList>
    </citation>
    <scope>NUCLEOTIDE SEQUENCE [LARGE SCALE GENOMIC DNA]</scope>
    <source>
        <strain evidence="5 6">CBS 180</strain>
    </source>
</reference>
<dbReference type="OrthoDB" id="361362at2759"/>
<evidence type="ECO:0000256" key="2">
    <source>
        <dbReference type="ARBA" id="ARBA00011141"/>
    </source>
</evidence>
<accession>A0A4T0X5R3</accession>
<dbReference type="Proteomes" id="UP000307173">
    <property type="component" value="Unassembled WGS sequence"/>
</dbReference>
<protein>
    <recommendedName>
        <fullName evidence="4">Pre-rRNA-processing protein Ipi1 N-terminal domain-containing protein</fullName>
    </recommendedName>
</protein>
<evidence type="ECO:0000256" key="1">
    <source>
        <dbReference type="ARBA" id="ARBA00002355"/>
    </source>
</evidence>
<organism evidence="5 6">
    <name type="scientific">Pichia inconspicua</name>
    <dbReference type="NCBI Taxonomy" id="52247"/>
    <lineage>
        <taxon>Eukaryota</taxon>
        <taxon>Fungi</taxon>
        <taxon>Dikarya</taxon>
        <taxon>Ascomycota</taxon>
        <taxon>Saccharomycotina</taxon>
        <taxon>Pichiomycetes</taxon>
        <taxon>Pichiales</taxon>
        <taxon>Pichiaceae</taxon>
        <taxon>Pichia</taxon>
    </lineage>
</organism>
<proteinExistence type="predicted"/>
<evidence type="ECO:0000256" key="3">
    <source>
        <dbReference type="SAM" id="MobiDB-lite"/>
    </source>
</evidence>
<sequence>MGSIRKTKQKKKDFVKPKLKVGKSNVPTNATNTDFKAKKINLSRTILIPSDYTKKLSLLKKSTTNVNSRKEILTELITDFEKNSTDLPLDAIISTIRLLFVDQSKKVRSLARDTLSLIIKSNENLILLNQDSLMLFLYSAMTHLKPTIRADSIHILQLLFNNENLRTQILTNHWIRLWNNLLILLNWKSENKSYIEANEDFTQTRLAQLSFINNLLLNGIHSNSESISIPTIQQHDLTSTYLINQTLILNTQTDDNEQTLDINDRVRSFVELFGKTVQSGINDLIKLDNTQISTAATAILNPLSQYNSIYTNLVD</sequence>
<dbReference type="InterPro" id="IPR024679">
    <property type="entry name" value="Ipi1_N"/>
</dbReference>
<dbReference type="Pfam" id="PF12333">
    <property type="entry name" value="Ipi1_N"/>
    <property type="match status" value="1"/>
</dbReference>
<feature type="domain" description="Pre-rRNA-processing protein Ipi1 N-terminal" evidence="4">
    <location>
        <begin position="128"/>
        <end position="197"/>
    </location>
</feature>
<dbReference type="AlphaFoldDB" id="A0A4T0X5R3"/>
<comment type="function">
    <text evidence="1">Component of the RIX1 complex required for processing of ITS2 sequences from 35S pre-rRNA.</text>
</comment>
<name>A0A4T0X5R3_9ASCO</name>
<evidence type="ECO:0000313" key="5">
    <source>
        <dbReference type="EMBL" id="TID30665.1"/>
    </source>
</evidence>
<dbReference type="SUPFAM" id="SSF48371">
    <property type="entry name" value="ARM repeat"/>
    <property type="match status" value="1"/>
</dbReference>